<protein>
    <submittedName>
        <fullName evidence="1">Uncharacterized protein</fullName>
    </submittedName>
</protein>
<sequence>MVNIKAKEFAHYSLLKLIEAQAEVDLESLRFRELPLKFAPRCRIVSCAFEYRIRRVGSALGPQPAMRKGGERVFGGWWICMKVMQI</sequence>
<accession>A0A120FFX6</accession>
<name>A0A120FFX6_9HYPH</name>
<dbReference type="Proteomes" id="UP000068164">
    <property type="component" value="Unassembled WGS sequence"/>
</dbReference>
<keyword evidence="2" id="KW-1185">Reference proteome</keyword>
<gene>
    <name evidence="1" type="ORF">AS026_19610</name>
</gene>
<dbReference type="AlphaFoldDB" id="A0A120FFX6"/>
<comment type="caution">
    <text evidence="1">The sequence shown here is derived from an EMBL/GenBank/DDBJ whole genome shotgun (WGS) entry which is preliminary data.</text>
</comment>
<evidence type="ECO:0000313" key="1">
    <source>
        <dbReference type="EMBL" id="KWV43517.1"/>
    </source>
</evidence>
<proteinExistence type="predicted"/>
<organism evidence="1 2">
    <name type="scientific">Rhizobium altiplani</name>
    <dbReference type="NCBI Taxonomy" id="1864509"/>
    <lineage>
        <taxon>Bacteria</taxon>
        <taxon>Pseudomonadati</taxon>
        <taxon>Pseudomonadota</taxon>
        <taxon>Alphaproteobacteria</taxon>
        <taxon>Hyphomicrobiales</taxon>
        <taxon>Rhizobiaceae</taxon>
        <taxon>Rhizobium/Agrobacterium group</taxon>
        <taxon>Rhizobium</taxon>
    </lineage>
</organism>
<dbReference type="EMBL" id="LNCD01000126">
    <property type="protein sequence ID" value="KWV43517.1"/>
    <property type="molecule type" value="Genomic_DNA"/>
</dbReference>
<reference evidence="1 2" key="1">
    <citation type="submission" date="2015-11" db="EMBL/GenBank/DDBJ databases">
        <title>Draft Genome Sequence of the Strain BR 10423 (Rhizobium sp.) isolated from nodules of Mimosa pudica.</title>
        <authorList>
            <person name="Barauna A.C."/>
            <person name="Zilli J.E."/>
            <person name="Simoes-Araujo J.L."/>
            <person name="Reis V.M."/>
            <person name="James E.K."/>
            <person name="Reis F.B.Jr."/>
            <person name="Rouws L.F."/>
            <person name="Passos S.R."/>
            <person name="Gois S.R."/>
        </authorList>
    </citation>
    <scope>NUCLEOTIDE SEQUENCE [LARGE SCALE GENOMIC DNA]</scope>
    <source>
        <strain evidence="1 2">BR10423</strain>
    </source>
</reference>
<evidence type="ECO:0000313" key="2">
    <source>
        <dbReference type="Proteomes" id="UP000068164"/>
    </source>
</evidence>